<protein>
    <submittedName>
        <fullName evidence="2">Uncharacterized protein</fullName>
    </submittedName>
</protein>
<reference evidence="2 3" key="1">
    <citation type="submission" date="2021-06" db="EMBL/GenBank/DDBJ databases">
        <title>Caerostris extrusa draft genome.</title>
        <authorList>
            <person name="Kono N."/>
            <person name="Arakawa K."/>
        </authorList>
    </citation>
    <scope>NUCLEOTIDE SEQUENCE [LARGE SCALE GENOMIC DNA]</scope>
</reference>
<proteinExistence type="predicted"/>
<keyword evidence="3" id="KW-1185">Reference proteome</keyword>
<dbReference type="Proteomes" id="UP001054945">
    <property type="component" value="Unassembled WGS sequence"/>
</dbReference>
<dbReference type="EMBL" id="BPLR01002631">
    <property type="protein sequence ID" value="GIX75880.1"/>
    <property type="molecule type" value="Genomic_DNA"/>
</dbReference>
<gene>
    <name evidence="2" type="ORF">CEXT_319721</name>
</gene>
<feature type="region of interest" description="Disordered" evidence="1">
    <location>
        <begin position="1"/>
        <end position="23"/>
    </location>
</feature>
<name>A0AAV4MTW1_CAEEX</name>
<evidence type="ECO:0000256" key="1">
    <source>
        <dbReference type="SAM" id="MobiDB-lite"/>
    </source>
</evidence>
<evidence type="ECO:0000313" key="2">
    <source>
        <dbReference type="EMBL" id="GIX75880.1"/>
    </source>
</evidence>
<evidence type="ECO:0000313" key="3">
    <source>
        <dbReference type="Proteomes" id="UP001054945"/>
    </source>
</evidence>
<accession>A0AAV4MTW1</accession>
<comment type="caution">
    <text evidence="2">The sequence shown here is derived from an EMBL/GenBank/DDBJ whole genome shotgun (WGS) entry which is preliminary data.</text>
</comment>
<dbReference type="AlphaFoldDB" id="A0AAV4MTW1"/>
<sequence>MCRWQPILEHNTNKNARGQKFRGTTPLEHLEECDKQVGSIEFSLFRNKHQVVKIDGSTKLTCNSGWKSNYVPRSRKWIPGKGS</sequence>
<organism evidence="2 3">
    <name type="scientific">Caerostris extrusa</name>
    <name type="common">Bark spider</name>
    <name type="synonym">Caerostris bankana</name>
    <dbReference type="NCBI Taxonomy" id="172846"/>
    <lineage>
        <taxon>Eukaryota</taxon>
        <taxon>Metazoa</taxon>
        <taxon>Ecdysozoa</taxon>
        <taxon>Arthropoda</taxon>
        <taxon>Chelicerata</taxon>
        <taxon>Arachnida</taxon>
        <taxon>Araneae</taxon>
        <taxon>Araneomorphae</taxon>
        <taxon>Entelegynae</taxon>
        <taxon>Araneoidea</taxon>
        <taxon>Araneidae</taxon>
        <taxon>Caerostris</taxon>
    </lineage>
</organism>